<keyword evidence="1" id="KW-0639">Primosome</keyword>
<dbReference type="Pfam" id="PF00271">
    <property type="entry name" value="Helicase_C"/>
    <property type="match status" value="1"/>
</dbReference>
<dbReference type="HAMAP" id="MF_00983">
    <property type="entry name" value="PriA"/>
    <property type="match status" value="1"/>
</dbReference>
<dbReference type="AlphaFoldDB" id="A0A3B1BER7"/>
<dbReference type="Pfam" id="PF17764">
    <property type="entry name" value="PriA_3primeBD"/>
    <property type="match status" value="1"/>
</dbReference>
<proteinExistence type="inferred from homology"/>
<dbReference type="GO" id="GO:0046872">
    <property type="term" value="F:metal ion binding"/>
    <property type="evidence" value="ECO:0007669"/>
    <property type="project" value="UniProtKB-KW"/>
</dbReference>
<feature type="domain" description="Helicase C-terminal" evidence="14">
    <location>
        <begin position="472"/>
        <end position="630"/>
    </location>
</feature>
<evidence type="ECO:0000256" key="10">
    <source>
        <dbReference type="ARBA" id="ARBA00023235"/>
    </source>
</evidence>
<dbReference type="InterPro" id="IPR011545">
    <property type="entry name" value="DEAD/DEAH_box_helicase_dom"/>
</dbReference>
<comment type="catalytic activity">
    <reaction evidence="12">
        <text>ATP + H2O = ADP + phosphate + H(+)</text>
        <dbReference type="Rhea" id="RHEA:13065"/>
        <dbReference type="ChEBI" id="CHEBI:15377"/>
        <dbReference type="ChEBI" id="CHEBI:15378"/>
        <dbReference type="ChEBI" id="CHEBI:30616"/>
        <dbReference type="ChEBI" id="CHEBI:43474"/>
        <dbReference type="ChEBI" id="CHEBI:456216"/>
        <dbReference type="EC" id="5.6.2.4"/>
    </reaction>
</comment>
<keyword evidence="9" id="KW-0238">DNA-binding</keyword>
<dbReference type="SMART" id="SM00490">
    <property type="entry name" value="HELICc"/>
    <property type="match status" value="1"/>
</dbReference>
<dbReference type="GO" id="GO:1990077">
    <property type="term" value="C:primosome complex"/>
    <property type="evidence" value="ECO:0007669"/>
    <property type="project" value="UniProtKB-KW"/>
</dbReference>
<evidence type="ECO:0000256" key="8">
    <source>
        <dbReference type="ARBA" id="ARBA00022840"/>
    </source>
</evidence>
<protein>
    <recommendedName>
        <fullName evidence="11">DNA 3'-5' helicase</fullName>
        <ecNumber evidence="11">5.6.2.4</ecNumber>
    </recommendedName>
</protein>
<evidence type="ECO:0000256" key="4">
    <source>
        <dbReference type="ARBA" id="ARBA00022741"/>
    </source>
</evidence>
<evidence type="ECO:0000256" key="7">
    <source>
        <dbReference type="ARBA" id="ARBA00022833"/>
    </source>
</evidence>
<evidence type="ECO:0000256" key="2">
    <source>
        <dbReference type="ARBA" id="ARBA00022705"/>
    </source>
</evidence>
<dbReference type="NCBIfam" id="NF004067">
    <property type="entry name" value="PRK05580.1-4"/>
    <property type="match status" value="1"/>
</dbReference>
<name>A0A3B1BER7_9ZZZZ</name>
<dbReference type="GO" id="GO:0003677">
    <property type="term" value="F:DNA binding"/>
    <property type="evidence" value="ECO:0007669"/>
    <property type="project" value="UniProtKB-KW"/>
</dbReference>
<dbReference type="CDD" id="cd18804">
    <property type="entry name" value="SF2_C_priA"/>
    <property type="match status" value="1"/>
</dbReference>
<dbReference type="GO" id="GO:0006310">
    <property type="term" value="P:DNA recombination"/>
    <property type="evidence" value="ECO:0007669"/>
    <property type="project" value="InterPro"/>
</dbReference>
<dbReference type="SUPFAM" id="SSF52540">
    <property type="entry name" value="P-loop containing nucleoside triphosphate hydrolases"/>
    <property type="match status" value="2"/>
</dbReference>
<dbReference type="PROSITE" id="PS51194">
    <property type="entry name" value="HELICASE_CTER"/>
    <property type="match status" value="1"/>
</dbReference>
<keyword evidence="6 15" id="KW-0347">Helicase</keyword>
<dbReference type="Pfam" id="PF18319">
    <property type="entry name" value="Zn_ribbon_PriA"/>
    <property type="match status" value="1"/>
</dbReference>
<evidence type="ECO:0000256" key="9">
    <source>
        <dbReference type="ARBA" id="ARBA00023125"/>
    </source>
</evidence>
<keyword evidence="4" id="KW-0547">Nucleotide-binding</keyword>
<dbReference type="InterPro" id="IPR001650">
    <property type="entry name" value="Helicase_C-like"/>
</dbReference>
<dbReference type="InterPro" id="IPR040498">
    <property type="entry name" value="PriA_CRR"/>
</dbReference>
<dbReference type="InterPro" id="IPR014001">
    <property type="entry name" value="Helicase_ATP-bd"/>
</dbReference>
<dbReference type="GO" id="GO:0043138">
    <property type="term" value="F:3'-5' DNA helicase activity"/>
    <property type="evidence" value="ECO:0007669"/>
    <property type="project" value="UniProtKB-EC"/>
</dbReference>
<keyword evidence="7" id="KW-0862">Zinc</keyword>
<keyword evidence="2" id="KW-0235">DNA replication</keyword>
<evidence type="ECO:0000256" key="3">
    <source>
        <dbReference type="ARBA" id="ARBA00022723"/>
    </source>
</evidence>
<keyword evidence="10" id="KW-0413">Isomerase</keyword>
<evidence type="ECO:0000256" key="5">
    <source>
        <dbReference type="ARBA" id="ARBA00022801"/>
    </source>
</evidence>
<dbReference type="EC" id="5.6.2.4" evidence="11"/>
<dbReference type="Pfam" id="PF18074">
    <property type="entry name" value="PriA_C"/>
    <property type="match status" value="1"/>
</dbReference>
<accession>A0A3B1BER7</accession>
<evidence type="ECO:0000256" key="6">
    <source>
        <dbReference type="ARBA" id="ARBA00022806"/>
    </source>
</evidence>
<dbReference type="NCBIfam" id="TIGR00595">
    <property type="entry name" value="priA"/>
    <property type="match status" value="1"/>
</dbReference>
<evidence type="ECO:0000256" key="1">
    <source>
        <dbReference type="ARBA" id="ARBA00022515"/>
    </source>
</evidence>
<keyword evidence="8" id="KW-0067">ATP-binding</keyword>
<dbReference type="EMBL" id="UOFX01000071">
    <property type="protein sequence ID" value="VAX10394.1"/>
    <property type="molecule type" value="Genomic_DNA"/>
</dbReference>
<keyword evidence="3" id="KW-0479">Metal-binding</keyword>
<keyword evidence="5" id="KW-0378">Hydrolase</keyword>
<dbReference type="SMART" id="SM00487">
    <property type="entry name" value="DEXDc"/>
    <property type="match status" value="1"/>
</dbReference>
<feature type="domain" description="Helicase ATP-binding" evidence="13">
    <location>
        <begin position="212"/>
        <end position="378"/>
    </location>
</feature>
<dbReference type="CDD" id="cd17929">
    <property type="entry name" value="DEXHc_priA"/>
    <property type="match status" value="1"/>
</dbReference>
<dbReference type="NCBIfam" id="NF004065">
    <property type="entry name" value="PRK05580.1-1"/>
    <property type="match status" value="1"/>
</dbReference>
<dbReference type="Gene3D" id="3.40.50.300">
    <property type="entry name" value="P-loop containing nucleotide triphosphate hydrolases"/>
    <property type="match status" value="2"/>
</dbReference>
<evidence type="ECO:0000256" key="11">
    <source>
        <dbReference type="ARBA" id="ARBA00034808"/>
    </source>
</evidence>
<dbReference type="InterPro" id="IPR027417">
    <property type="entry name" value="P-loop_NTPase"/>
</dbReference>
<dbReference type="GO" id="GO:0006269">
    <property type="term" value="P:DNA replication, synthesis of primer"/>
    <property type="evidence" value="ECO:0007669"/>
    <property type="project" value="UniProtKB-KW"/>
</dbReference>
<dbReference type="InterPro" id="IPR042115">
    <property type="entry name" value="PriA_3primeBD_sf"/>
</dbReference>
<evidence type="ECO:0000256" key="12">
    <source>
        <dbReference type="ARBA" id="ARBA00048988"/>
    </source>
</evidence>
<dbReference type="GO" id="GO:0005524">
    <property type="term" value="F:ATP binding"/>
    <property type="evidence" value="ECO:0007669"/>
    <property type="project" value="UniProtKB-KW"/>
</dbReference>
<dbReference type="GO" id="GO:0006270">
    <property type="term" value="P:DNA replication initiation"/>
    <property type="evidence" value="ECO:0007669"/>
    <property type="project" value="TreeGrafter"/>
</dbReference>
<dbReference type="GO" id="GO:0016787">
    <property type="term" value="F:hydrolase activity"/>
    <property type="evidence" value="ECO:0007669"/>
    <property type="project" value="UniProtKB-KW"/>
</dbReference>
<sequence length="732" mass="80439">MPVETIIQVAVPAPLYCCFDYLPPPKVDPATLQPGMRVRVPFGRGERIGMIVEITSESTLDKGRLKPVVAVLDSSPLFMEGDLELLLWASVYYQHPPGEVIAAAMPARLRKGEAPVSLAAPGWRLTAAGVTANPSRAPRQLQVLQILTKYPTGISQVALYAECGSCRPILHSLLQKGWVEPCRISAQEPTEPKLKPGPKLNPAQQDAVATVSAKINSFGVFLLDGVTGSGKTEVYLALIETTIAAGRQALILVPEIALTPQLMDRFQQRLSTAVALMHSGLSDREREQSWLSAAQGKAAVVLGTRSAVLTPLPRLGLIIVDEEHDLSLKQQEGFRYSARDLAVVRAHRACCPIILGSATPSLESLCNAQAGRYHRLVLSERAGNAKPPKLGLVDIRSVHLDGGLSPVLLQKIEDELAAGNQALLFLNRRGYAPVVICHHCGWLSECHRCDARMTLHQKNHLLWCHHCGFQRRVYQECPDCGGTDLRPLGQGTERLEEVLTKRFPELPIVRIDRDSTRRKGALKKILDEIQHGHYKILLGTQMLAKGHHFPDVTLVGILDVDQGLFGADYRAAERMAQLVEQVAGRAGRADKPGQVLIQTRHPDHPLLQTLVHRGYSTFAQETLEERRTTGLPPFSYQALLRAEATSQKLPILFLEAAAAAVKSLASGGVEIWGPVPAPMERRAGRMRAHLLLQSNNRGVLQHILQSWVPSLSKLKNARQVRWSIDVDPQEML</sequence>
<organism evidence="15">
    <name type="scientific">hydrothermal vent metagenome</name>
    <dbReference type="NCBI Taxonomy" id="652676"/>
    <lineage>
        <taxon>unclassified sequences</taxon>
        <taxon>metagenomes</taxon>
        <taxon>ecological metagenomes</taxon>
    </lineage>
</organism>
<reference evidence="15" key="1">
    <citation type="submission" date="2018-06" db="EMBL/GenBank/DDBJ databases">
        <authorList>
            <person name="Zhirakovskaya E."/>
        </authorList>
    </citation>
    <scope>NUCLEOTIDE SEQUENCE</scope>
</reference>
<gene>
    <name evidence="15" type="ORF">MNBD_GAMMA26-172</name>
</gene>
<dbReference type="PANTHER" id="PTHR30580:SF0">
    <property type="entry name" value="PRIMOSOMAL PROTEIN N"/>
    <property type="match status" value="1"/>
</dbReference>
<dbReference type="InterPro" id="IPR005259">
    <property type="entry name" value="PriA"/>
</dbReference>
<dbReference type="InterPro" id="IPR041222">
    <property type="entry name" value="PriA_3primeBD"/>
</dbReference>
<dbReference type="InterPro" id="IPR041236">
    <property type="entry name" value="PriA_C"/>
</dbReference>
<dbReference type="Pfam" id="PF00270">
    <property type="entry name" value="DEAD"/>
    <property type="match status" value="1"/>
</dbReference>
<dbReference type="GO" id="GO:0006302">
    <property type="term" value="P:double-strand break repair"/>
    <property type="evidence" value="ECO:0007669"/>
    <property type="project" value="InterPro"/>
</dbReference>
<dbReference type="FunFam" id="3.40.1440.60:FF:000001">
    <property type="entry name" value="Primosomal protein N"/>
    <property type="match status" value="1"/>
</dbReference>
<evidence type="ECO:0000313" key="15">
    <source>
        <dbReference type="EMBL" id="VAX10394.1"/>
    </source>
</evidence>
<dbReference type="Gene3D" id="3.40.1440.60">
    <property type="entry name" value="PriA, 3(prime) DNA-binding domain"/>
    <property type="match status" value="1"/>
</dbReference>
<dbReference type="PROSITE" id="PS51192">
    <property type="entry name" value="HELICASE_ATP_BIND_1"/>
    <property type="match status" value="1"/>
</dbReference>
<evidence type="ECO:0000259" key="13">
    <source>
        <dbReference type="PROSITE" id="PS51192"/>
    </source>
</evidence>
<dbReference type="PANTHER" id="PTHR30580">
    <property type="entry name" value="PRIMOSOMAL PROTEIN N"/>
    <property type="match status" value="1"/>
</dbReference>
<evidence type="ECO:0000259" key="14">
    <source>
        <dbReference type="PROSITE" id="PS51194"/>
    </source>
</evidence>
<dbReference type="FunFam" id="3.40.50.300:FF:000489">
    <property type="entry name" value="Primosome assembly protein PriA"/>
    <property type="match status" value="1"/>
</dbReference>